<dbReference type="OrthoDB" id="9778711at2"/>
<dbReference type="InterPro" id="IPR002915">
    <property type="entry name" value="DeoC/FbaB/LacD_aldolase"/>
</dbReference>
<dbReference type="UniPathway" id="UPA00002">
    <property type="reaction ID" value="UER00468"/>
</dbReference>
<evidence type="ECO:0000313" key="8">
    <source>
        <dbReference type="EMBL" id="APW60999.1"/>
    </source>
</evidence>
<keyword evidence="3 7" id="KW-0456">Lyase</keyword>
<dbReference type="InterPro" id="IPR028581">
    <property type="entry name" value="DeoC_typeI"/>
</dbReference>
<dbReference type="EC" id="4.1.2.4" evidence="7"/>
<keyword evidence="9" id="KW-1185">Reference proteome</keyword>
<dbReference type="AlphaFoldDB" id="A0A1U7CQ10"/>
<dbReference type="SMART" id="SM01133">
    <property type="entry name" value="DeoC"/>
    <property type="match status" value="1"/>
</dbReference>
<reference evidence="9" key="1">
    <citation type="submission" date="2016-12" db="EMBL/GenBank/DDBJ databases">
        <title>Comparative genomics of four Isosphaeraceae planctomycetes: a common pool of plasmids and glycoside hydrolase genes.</title>
        <authorList>
            <person name="Ivanova A."/>
        </authorList>
    </citation>
    <scope>NUCLEOTIDE SEQUENCE [LARGE SCALE GENOMIC DNA]</scope>
    <source>
        <strain evidence="9">PX4</strain>
    </source>
</reference>
<feature type="active site" description="Proton donor/acceptor" evidence="7">
    <location>
        <position position="189"/>
    </location>
</feature>
<dbReference type="PIRSF" id="PIRSF001357">
    <property type="entry name" value="DeoC"/>
    <property type="match status" value="1"/>
</dbReference>
<dbReference type="KEGG" id="pbor:BSF38_02497"/>
<dbReference type="PANTHER" id="PTHR10889:SF1">
    <property type="entry name" value="DEOXYRIBOSE-PHOSPHATE ALDOLASE"/>
    <property type="match status" value="1"/>
</dbReference>
<evidence type="ECO:0000256" key="1">
    <source>
        <dbReference type="ARBA" id="ARBA00010936"/>
    </source>
</evidence>
<comment type="pathway">
    <text evidence="7">Carbohydrate degradation; 2-deoxy-D-ribose 1-phosphate degradation; D-glyceraldehyde 3-phosphate and acetaldehyde from 2-deoxy-alpha-D-ribose 1-phosphate: step 2/2.</text>
</comment>
<dbReference type="Proteomes" id="UP000186309">
    <property type="component" value="Chromosome"/>
</dbReference>
<evidence type="ECO:0000256" key="7">
    <source>
        <dbReference type="HAMAP-Rule" id="MF_00114"/>
    </source>
</evidence>
<dbReference type="STRING" id="1387353.BSF38_02497"/>
<dbReference type="HAMAP" id="MF_00114">
    <property type="entry name" value="DeoC_type1"/>
    <property type="match status" value="1"/>
</dbReference>
<dbReference type="GO" id="GO:0005737">
    <property type="term" value="C:cytoplasm"/>
    <property type="evidence" value="ECO:0007669"/>
    <property type="project" value="UniProtKB-SubCell"/>
</dbReference>
<comment type="similarity">
    <text evidence="1 7">Belongs to the DeoC/FbaB aldolase family. DeoC type 1 subfamily.</text>
</comment>
<comment type="subcellular location">
    <subcellularLocation>
        <location evidence="7">Cytoplasm</location>
    </subcellularLocation>
</comment>
<dbReference type="GO" id="GO:0004139">
    <property type="term" value="F:deoxyribose-phosphate aldolase activity"/>
    <property type="evidence" value="ECO:0007669"/>
    <property type="project" value="UniProtKB-UniRule"/>
</dbReference>
<dbReference type="FunFam" id="3.20.20.70:FF:000044">
    <property type="entry name" value="Deoxyribose-phosphate aldolase"/>
    <property type="match status" value="1"/>
</dbReference>
<name>A0A1U7CQ10_9BACT</name>
<dbReference type="Pfam" id="PF01791">
    <property type="entry name" value="DeoC"/>
    <property type="match status" value="1"/>
</dbReference>
<dbReference type="InterPro" id="IPR011343">
    <property type="entry name" value="DeoC"/>
</dbReference>
<proteinExistence type="inferred from homology"/>
<dbReference type="Gene3D" id="3.20.20.70">
    <property type="entry name" value="Aldolase class I"/>
    <property type="match status" value="1"/>
</dbReference>
<feature type="active site" description="Proton donor/acceptor" evidence="7">
    <location>
        <position position="96"/>
    </location>
</feature>
<dbReference type="GO" id="GO:0016052">
    <property type="term" value="P:carbohydrate catabolic process"/>
    <property type="evidence" value="ECO:0007669"/>
    <property type="project" value="TreeGrafter"/>
</dbReference>
<dbReference type="GO" id="GO:0009264">
    <property type="term" value="P:deoxyribonucleotide catabolic process"/>
    <property type="evidence" value="ECO:0007669"/>
    <property type="project" value="UniProtKB-UniRule"/>
</dbReference>
<dbReference type="NCBIfam" id="TIGR00126">
    <property type="entry name" value="deoC"/>
    <property type="match status" value="1"/>
</dbReference>
<dbReference type="GO" id="GO:0006018">
    <property type="term" value="P:2-deoxyribose 1-phosphate catabolic process"/>
    <property type="evidence" value="ECO:0007669"/>
    <property type="project" value="UniProtKB-UniRule"/>
</dbReference>
<dbReference type="RefSeq" id="WP_076346024.1">
    <property type="nucleotide sequence ID" value="NZ_CP019082.1"/>
</dbReference>
<protein>
    <recommendedName>
        <fullName evidence="7">Deoxyribose-phosphate aldolase</fullName>
        <shortName evidence="7">DERA</shortName>
        <ecNumber evidence="7">4.1.2.4</ecNumber>
    </recommendedName>
    <alternativeName>
        <fullName evidence="7">2-deoxy-D-ribose 5-phosphate aldolase</fullName>
    </alternativeName>
    <alternativeName>
        <fullName evidence="7">Phosphodeoxyriboaldolase</fullName>
        <shortName evidence="7">Deoxyriboaldolase</shortName>
    </alternativeName>
</protein>
<sequence length="231" mass="24452">MAAELTYERIAKRIDHSLLGPTLTESELEEGCRIAAEYDVASVCIKPFAVSLATRLLSGTNVEVGTTIGFPHGGHATSVKVFESQQAIDDGATELDMVVNIGQVLGGNWSEVASDIGAVVKAAHGRGAIVKVIFENCYLNDEQKIQLCRICGEVGADYVKTSTGYGTGGATHEDLILMRKSSPPQVKLKAAGGVRTLDQAIAVVDLGCDRFGASKTAEILDELKGRLKSKS</sequence>
<evidence type="ECO:0000256" key="4">
    <source>
        <dbReference type="ARBA" id="ARBA00023270"/>
    </source>
</evidence>
<feature type="active site" description="Schiff-base intermediate with acetaldehyde" evidence="7">
    <location>
        <position position="160"/>
    </location>
</feature>
<evidence type="ECO:0000256" key="5">
    <source>
        <dbReference type="ARBA" id="ARBA00048791"/>
    </source>
</evidence>
<keyword evidence="2 7" id="KW-0963">Cytoplasm</keyword>
<gene>
    <name evidence="8" type="primary">deoC1</name>
    <name evidence="7" type="synonym">deoC</name>
    <name evidence="8" type="ORF">BSF38_02497</name>
</gene>
<keyword evidence="4 7" id="KW-0704">Schiff base</keyword>
<evidence type="ECO:0000313" key="9">
    <source>
        <dbReference type="Proteomes" id="UP000186309"/>
    </source>
</evidence>
<dbReference type="InterPro" id="IPR013785">
    <property type="entry name" value="Aldolase_TIM"/>
</dbReference>
<evidence type="ECO:0000256" key="2">
    <source>
        <dbReference type="ARBA" id="ARBA00022490"/>
    </source>
</evidence>
<dbReference type="EMBL" id="CP019082">
    <property type="protein sequence ID" value="APW60999.1"/>
    <property type="molecule type" value="Genomic_DNA"/>
</dbReference>
<organism evidence="8 9">
    <name type="scientific">Paludisphaera borealis</name>
    <dbReference type="NCBI Taxonomy" id="1387353"/>
    <lineage>
        <taxon>Bacteria</taxon>
        <taxon>Pseudomonadati</taxon>
        <taxon>Planctomycetota</taxon>
        <taxon>Planctomycetia</taxon>
        <taxon>Isosphaerales</taxon>
        <taxon>Isosphaeraceae</taxon>
        <taxon>Paludisphaera</taxon>
    </lineage>
</organism>
<dbReference type="CDD" id="cd00959">
    <property type="entry name" value="DeoC"/>
    <property type="match status" value="1"/>
</dbReference>
<evidence type="ECO:0000256" key="3">
    <source>
        <dbReference type="ARBA" id="ARBA00023239"/>
    </source>
</evidence>
<accession>A0A1U7CQ10</accession>
<comment type="function">
    <text evidence="6 7">Catalyzes a reversible aldol reaction between acetaldehyde and D-glyceraldehyde 3-phosphate to generate 2-deoxy-D-ribose 5-phosphate.</text>
</comment>
<comment type="catalytic activity">
    <reaction evidence="5 7">
        <text>2-deoxy-D-ribose 5-phosphate = D-glyceraldehyde 3-phosphate + acetaldehyde</text>
        <dbReference type="Rhea" id="RHEA:12821"/>
        <dbReference type="ChEBI" id="CHEBI:15343"/>
        <dbReference type="ChEBI" id="CHEBI:59776"/>
        <dbReference type="ChEBI" id="CHEBI:62877"/>
        <dbReference type="EC" id="4.1.2.4"/>
    </reaction>
</comment>
<evidence type="ECO:0000256" key="6">
    <source>
        <dbReference type="ARBA" id="ARBA00056337"/>
    </source>
</evidence>
<dbReference type="SUPFAM" id="SSF51569">
    <property type="entry name" value="Aldolase"/>
    <property type="match status" value="1"/>
</dbReference>
<dbReference type="PANTHER" id="PTHR10889">
    <property type="entry name" value="DEOXYRIBOSE-PHOSPHATE ALDOLASE"/>
    <property type="match status" value="1"/>
</dbReference>